<keyword evidence="2" id="KW-0812">Transmembrane</keyword>
<comment type="caution">
    <text evidence="4">The sequence shown here is derived from an EMBL/GenBank/DDBJ whole genome shotgun (WGS) entry which is preliminary data.</text>
</comment>
<name>A0ABS0NA48_9NEIS</name>
<dbReference type="CDD" id="cd05121">
    <property type="entry name" value="ABC1_ADCK3-like"/>
    <property type="match status" value="1"/>
</dbReference>
<proteinExistence type="inferred from homology"/>
<dbReference type="InterPro" id="IPR004147">
    <property type="entry name" value="ABC1_dom"/>
</dbReference>
<dbReference type="PANTHER" id="PTHR10566:SF113">
    <property type="entry name" value="PROTEIN ACTIVITY OF BC1 COMPLEX KINASE 7, CHLOROPLASTIC"/>
    <property type="match status" value="1"/>
</dbReference>
<dbReference type="EMBL" id="JACSGR010000004">
    <property type="protein sequence ID" value="MBH5329174.1"/>
    <property type="molecule type" value="Genomic_DNA"/>
</dbReference>
<dbReference type="PROSITE" id="PS50011">
    <property type="entry name" value="PROTEIN_KINASE_DOM"/>
    <property type="match status" value="1"/>
</dbReference>
<comment type="similarity">
    <text evidence="1">Belongs to the protein kinase superfamily. ADCK protein kinase family.</text>
</comment>
<dbReference type="Gene3D" id="1.10.510.10">
    <property type="entry name" value="Transferase(Phosphotransferase) domain 1"/>
    <property type="match status" value="1"/>
</dbReference>
<dbReference type="Proteomes" id="UP000768471">
    <property type="component" value="Unassembled WGS sequence"/>
</dbReference>
<evidence type="ECO:0000256" key="1">
    <source>
        <dbReference type="ARBA" id="ARBA00009670"/>
    </source>
</evidence>
<dbReference type="PANTHER" id="PTHR10566">
    <property type="entry name" value="CHAPERONE-ACTIVITY OF BC1 COMPLEX CABC1 -RELATED"/>
    <property type="match status" value="1"/>
</dbReference>
<sequence length="558" mass="63071">MAKSAVLAWGDLNRLRQIVSVLARHGLGSFLGRLKLNRSSWLGGAAGQEQPAGQANIGTARRFRQAFEELGPTFIKLGQILATRVDIFSAEWIEEFERLQSRANPLPFEEIRLLLTEQLGRPPEEVFRHIDNEPVGSASIAQVHRAVLLDGSEVAVKVRRPDIEPLIQADLRILTYLAQLIESEIAETRRYHPVQMVQYFAKSLAKETDLSAELRHMQRFAAWYESHSGIHIPKVYPEYSNRQILVQEYMAAELLKDADLAAFGSEERHILACRITDALLNMILGQGLFHADPHPGNIFIYPDLSIGLIDFGMVGYLNTVRRQEINALIEALIHRDPFAVQYILANWAQGEVPDEDLLGADVMEMLLDYEHTAVRDLRISQVINDLTRIMREHELALPGDLVMLFKALLTLEGVVKRLDGDFQLLEHAKPIVQSVIRQGFSPEHVWRRTRAQGRMLGRMLGDLPKNLLRLNHRLQSGRVNVNLDLKRLDSLNQHLEHSANRLTMGMVTAALIIGSSILLSSNIGPKLFGLSFLGFFGYLLAFANSLWIIWAIWRSGKH</sequence>
<keyword evidence="2" id="KW-1133">Transmembrane helix</keyword>
<feature type="transmembrane region" description="Helical" evidence="2">
    <location>
        <begin position="502"/>
        <end position="520"/>
    </location>
</feature>
<dbReference type="SUPFAM" id="SSF56112">
    <property type="entry name" value="Protein kinase-like (PK-like)"/>
    <property type="match status" value="1"/>
</dbReference>
<evidence type="ECO:0000259" key="3">
    <source>
        <dbReference type="PROSITE" id="PS50011"/>
    </source>
</evidence>
<dbReference type="InterPro" id="IPR011009">
    <property type="entry name" value="Kinase-like_dom_sf"/>
</dbReference>
<organism evidence="4 5">
    <name type="scientific">Eikenella glucosivorans</name>
    <dbReference type="NCBI Taxonomy" id="2766967"/>
    <lineage>
        <taxon>Bacteria</taxon>
        <taxon>Pseudomonadati</taxon>
        <taxon>Pseudomonadota</taxon>
        <taxon>Betaproteobacteria</taxon>
        <taxon>Neisseriales</taxon>
        <taxon>Neisseriaceae</taxon>
        <taxon>Eikenella</taxon>
    </lineage>
</organism>
<dbReference type="InterPro" id="IPR000719">
    <property type="entry name" value="Prot_kinase_dom"/>
</dbReference>
<dbReference type="Pfam" id="PF03109">
    <property type="entry name" value="ABC1"/>
    <property type="match status" value="1"/>
</dbReference>
<evidence type="ECO:0000313" key="4">
    <source>
        <dbReference type="EMBL" id="MBH5329174.1"/>
    </source>
</evidence>
<dbReference type="InterPro" id="IPR050154">
    <property type="entry name" value="UbiB_kinase"/>
</dbReference>
<accession>A0ABS0NA48</accession>
<evidence type="ECO:0000313" key="5">
    <source>
        <dbReference type="Proteomes" id="UP000768471"/>
    </source>
</evidence>
<reference evidence="4 5" key="1">
    <citation type="submission" date="2020-09" db="EMBL/GenBank/DDBJ databases">
        <title>Eikenella S3660 sp. nov., isolated from a throat swab.</title>
        <authorList>
            <person name="Buhl M."/>
        </authorList>
    </citation>
    <scope>NUCLEOTIDE SEQUENCE [LARGE SCALE GENOMIC DNA]</scope>
    <source>
        <strain evidence="4 5">S3360</strain>
    </source>
</reference>
<feature type="transmembrane region" description="Helical" evidence="2">
    <location>
        <begin position="527"/>
        <end position="553"/>
    </location>
</feature>
<dbReference type="RefSeq" id="WP_197903050.1">
    <property type="nucleotide sequence ID" value="NZ_JACSGR010000004.1"/>
</dbReference>
<gene>
    <name evidence="4" type="ORF">H9Q10_05770</name>
</gene>
<evidence type="ECO:0000256" key="2">
    <source>
        <dbReference type="SAM" id="Phobius"/>
    </source>
</evidence>
<protein>
    <submittedName>
        <fullName evidence="4">Phosphotransferase</fullName>
    </submittedName>
</protein>
<keyword evidence="2" id="KW-0472">Membrane</keyword>
<keyword evidence="5" id="KW-1185">Reference proteome</keyword>
<feature type="domain" description="Protein kinase" evidence="3">
    <location>
        <begin position="129"/>
        <end position="447"/>
    </location>
</feature>